<dbReference type="Proteomes" id="UP001165653">
    <property type="component" value="Unassembled WGS sequence"/>
</dbReference>
<sequence length="159" mass="17420">MTTPEPRAYEDACRHLIGIESAASETYTEALDFFHADPEQSLLLAIRAGHDENIDCISDHLLAMGASSENGETLDRFSKAVESISLTFGEHATFMALEAGEAAALEACRTAMADPELPAPLKEDLRSRLIPRLQRHVAELEKLRSEQAQDTQRLTANGV</sequence>
<comment type="caution">
    <text evidence="1">The sequence shown here is derived from an EMBL/GenBank/DDBJ whole genome shotgun (WGS) entry which is preliminary data.</text>
</comment>
<dbReference type="Gene3D" id="1.20.1260.10">
    <property type="match status" value="1"/>
</dbReference>
<dbReference type="InterPro" id="IPR012347">
    <property type="entry name" value="Ferritin-like"/>
</dbReference>
<evidence type="ECO:0000313" key="1">
    <source>
        <dbReference type="EMBL" id="MCW1913581.1"/>
    </source>
</evidence>
<proteinExistence type="predicted"/>
<dbReference type="EMBL" id="JAPDDR010000004">
    <property type="protein sequence ID" value="MCW1913581.1"/>
    <property type="molecule type" value="Genomic_DNA"/>
</dbReference>
<gene>
    <name evidence="1" type="ORF">OJ996_08345</name>
</gene>
<keyword evidence="2" id="KW-1185">Reference proteome</keyword>
<evidence type="ECO:0000313" key="2">
    <source>
        <dbReference type="Proteomes" id="UP001165653"/>
    </source>
</evidence>
<protein>
    <recommendedName>
        <fullName evidence="3">DUF2383 domain-containing protein</fullName>
    </recommendedName>
</protein>
<organism evidence="1 2">
    <name type="scientific">Luteolibacter rhizosphaerae</name>
    <dbReference type="NCBI Taxonomy" id="2989719"/>
    <lineage>
        <taxon>Bacteria</taxon>
        <taxon>Pseudomonadati</taxon>
        <taxon>Verrucomicrobiota</taxon>
        <taxon>Verrucomicrobiia</taxon>
        <taxon>Verrucomicrobiales</taxon>
        <taxon>Verrucomicrobiaceae</taxon>
        <taxon>Luteolibacter</taxon>
    </lineage>
</organism>
<evidence type="ECO:0008006" key="3">
    <source>
        <dbReference type="Google" id="ProtNLM"/>
    </source>
</evidence>
<accession>A0ABT3G160</accession>
<dbReference type="RefSeq" id="WP_264513084.1">
    <property type="nucleotide sequence ID" value="NZ_JAPDDR010000004.1"/>
</dbReference>
<reference evidence="1" key="1">
    <citation type="submission" date="2022-10" db="EMBL/GenBank/DDBJ databases">
        <title>Luteolibacter sp. GHJ8, whole genome shotgun sequencing project.</title>
        <authorList>
            <person name="Zhao G."/>
            <person name="Shen L."/>
        </authorList>
    </citation>
    <scope>NUCLEOTIDE SEQUENCE</scope>
    <source>
        <strain evidence="1">GHJ8</strain>
    </source>
</reference>
<name>A0ABT3G160_9BACT</name>